<dbReference type="RefSeq" id="XP_051359829.1">
    <property type="nucleotide sequence ID" value="XM_051509145.1"/>
</dbReference>
<reference evidence="2" key="1">
    <citation type="journal article" date="2021" name="J Fungi (Basel)">
        <title>Genomic and Metabolomic Analyses of the Marine Fungus Emericellopsis cladophorae: Insights into Saltwater Adaptability Mechanisms and Its Biosynthetic Potential.</title>
        <authorList>
            <person name="Goncalves M.F.M."/>
            <person name="Hilario S."/>
            <person name="Van de Peer Y."/>
            <person name="Esteves A.C."/>
            <person name="Alves A."/>
        </authorList>
    </citation>
    <scope>NUCLEOTIDE SEQUENCE</scope>
    <source>
        <strain evidence="2">MUM 19.33</strain>
    </source>
</reference>
<dbReference type="AlphaFoldDB" id="A0A9P9XWL7"/>
<evidence type="ECO:0000313" key="2">
    <source>
        <dbReference type="EMBL" id="KAI6778973.1"/>
    </source>
</evidence>
<proteinExistence type="predicted"/>
<feature type="compositionally biased region" description="Low complexity" evidence="1">
    <location>
        <begin position="61"/>
        <end position="78"/>
    </location>
</feature>
<keyword evidence="3" id="KW-1185">Reference proteome</keyword>
<dbReference type="GeneID" id="75829125"/>
<dbReference type="EMBL" id="JAGIXG020000055">
    <property type="protein sequence ID" value="KAI6778973.1"/>
    <property type="molecule type" value="Genomic_DNA"/>
</dbReference>
<gene>
    <name evidence="2" type="ORF">J7T54_002615</name>
</gene>
<reference evidence="2" key="2">
    <citation type="submission" date="2022-07" db="EMBL/GenBank/DDBJ databases">
        <authorList>
            <person name="Goncalves M.F.M."/>
            <person name="Hilario S."/>
            <person name="Van De Peer Y."/>
            <person name="Esteves A.C."/>
            <person name="Alves A."/>
        </authorList>
    </citation>
    <scope>NUCLEOTIDE SEQUENCE</scope>
    <source>
        <strain evidence="2">MUM 19.33</strain>
    </source>
</reference>
<dbReference type="Proteomes" id="UP001055219">
    <property type="component" value="Unassembled WGS sequence"/>
</dbReference>
<name>A0A9P9XWL7_9HYPO</name>
<comment type="caution">
    <text evidence="2">The sequence shown here is derived from an EMBL/GenBank/DDBJ whole genome shotgun (WGS) entry which is preliminary data.</text>
</comment>
<accession>A0A9P9XWL7</accession>
<feature type="region of interest" description="Disordered" evidence="1">
    <location>
        <begin position="52"/>
        <end position="126"/>
    </location>
</feature>
<organism evidence="2 3">
    <name type="scientific">Emericellopsis cladophorae</name>
    <dbReference type="NCBI Taxonomy" id="2686198"/>
    <lineage>
        <taxon>Eukaryota</taxon>
        <taxon>Fungi</taxon>
        <taxon>Dikarya</taxon>
        <taxon>Ascomycota</taxon>
        <taxon>Pezizomycotina</taxon>
        <taxon>Sordariomycetes</taxon>
        <taxon>Hypocreomycetidae</taxon>
        <taxon>Hypocreales</taxon>
        <taxon>Bionectriaceae</taxon>
        <taxon>Emericellopsis</taxon>
    </lineage>
</organism>
<dbReference type="OrthoDB" id="2328572at2759"/>
<evidence type="ECO:0000256" key="1">
    <source>
        <dbReference type="SAM" id="MobiDB-lite"/>
    </source>
</evidence>
<protein>
    <submittedName>
        <fullName evidence="2">Uncharacterized protein</fullName>
    </submittedName>
</protein>
<sequence>MPREEGINGRKEVNAKPLLVPIIISRRLANLGQLKCSGEKEGCERCVANQLASETTSPANSQTPSGSGSTSTKRGSGSRSRHLSPQQQTGYGGQGQGAIYGTPSSSRGQEPSMLDQLDDSFWTGEPFDMNNLDDDVVAPTTSGASHLGYPSSAVDVSMSAHHQQYHAQYHQQTPFSDPEAQPTLAYHTSGLGVAGEELDEEIYYSRKHQSYYPQGYHGHQYWGGGGGAV</sequence>
<evidence type="ECO:0000313" key="3">
    <source>
        <dbReference type="Proteomes" id="UP001055219"/>
    </source>
</evidence>